<dbReference type="EMBL" id="QYUO01000001">
    <property type="protein sequence ID" value="RJF97399.1"/>
    <property type="molecule type" value="Genomic_DNA"/>
</dbReference>
<dbReference type="GO" id="GO:0005737">
    <property type="term" value="C:cytoplasm"/>
    <property type="evidence" value="ECO:0007669"/>
    <property type="project" value="TreeGrafter"/>
</dbReference>
<evidence type="ECO:0000259" key="5">
    <source>
        <dbReference type="PROSITE" id="PS50405"/>
    </source>
</evidence>
<accession>A0A3A3G939</accession>
<dbReference type="Proteomes" id="UP000265955">
    <property type="component" value="Unassembled WGS sequence"/>
</dbReference>
<dbReference type="Gene3D" id="1.20.1050.10">
    <property type="match status" value="1"/>
</dbReference>
<comment type="catalytic activity">
    <reaction evidence="3">
        <text>RX + glutathione = an S-substituted glutathione + a halide anion + H(+)</text>
        <dbReference type="Rhea" id="RHEA:16437"/>
        <dbReference type="ChEBI" id="CHEBI:15378"/>
        <dbReference type="ChEBI" id="CHEBI:16042"/>
        <dbReference type="ChEBI" id="CHEBI:17792"/>
        <dbReference type="ChEBI" id="CHEBI:57925"/>
        <dbReference type="ChEBI" id="CHEBI:90779"/>
        <dbReference type="EC" id="2.5.1.18"/>
    </reaction>
</comment>
<evidence type="ECO:0000313" key="7">
    <source>
        <dbReference type="Proteomes" id="UP000265955"/>
    </source>
</evidence>
<dbReference type="SFLD" id="SFLDG00358">
    <property type="entry name" value="Main_(cytGST)"/>
    <property type="match status" value="1"/>
</dbReference>
<evidence type="ECO:0000256" key="1">
    <source>
        <dbReference type="ARBA" id="ARBA00012452"/>
    </source>
</evidence>
<feature type="domain" description="GST N-terminal" evidence="4">
    <location>
        <begin position="1"/>
        <end position="79"/>
    </location>
</feature>
<keyword evidence="2 6" id="KW-0808">Transferase</keyword>
<organism evidence="6 7">
    <name type="scientific">Noviherbaspirillum saxi</name>
    <dbReference type="NCBI Taxonomy" id="2320863"/>
    <lineage>
        <taxon>Bacteria</taxon>
        <taxon>Pseudomonadati</taxon>
        <taxon>Pseudomonadota</taxon>
        <taxon>Betaproteobacteria</taxon>
        <taxon>Burkholderiales</taxon>
        <taxon>Oxalobacteraceae</taxon>
        <taxon>Noviherbaspirillum</taxon>
    </lineage>
</organism>
<proteinExistence type="predicted"/>
<dbReference type="PANTHER" id="PTHR43968">
    <property type="match status" value="1"/>
</dbReference>
<dbReference type="InterPro" id="IPR004045">
    <property type="entry name" value="Glutathione_S-Trfase_N"/>
</dbReference>
<dbReference type="InterPro" id="IPR036282">
    <property type="entry name" value="Glutathione-S-Trfase_C_sf"/>
</dbReference>
<protein>
    <recommendedName>
        <fullName evidence="1">glutathione transferase</fullName>
        <ecNumber evidence="1">2.5.1.18</ecNumber>
    </recommendedName>
</protein>
<dbReference type="SUPFAM" id="SSF52833">
    <property type="entry name" value="Thioredoxin-like"/>
    <property type="match status" value="1"/>
</dbReference>
<name>A0A3A3G939_9BURK</name>
<sequence length="221" mass="23985">MKPTLISHTLCPYVQRAVITLAEKQADYDRIDIDLSAKPAWFLALSPTGKTPVLQVGNEAIFESAVICEYLEDTIGPALHPADPLQRARHRAWSEFASGTLNAIWNFYVATDGTSYERSAAALAERFAQIEAVLGAGPYFSGSHFSLVDAAFAPAFRYFDVFDGASGIDFLAALPKTRAWRAALAARPSVREAVSSDYSVLLTNFVIRQGGILGKRLQAAA</sequence>
<dbReference type="InterPro" id="IPR010987">
    <property type="entry name" value="Glutathione-S-Trfase_C-like"/>
</dbReference>
<dbReference type="InterPro" id="IPR040079">
    <property type="entry name" value="Glutathione_S-Trfase"/>
</dbReference>
<dbReference type="Pfam" id="PF13410">
    <property type="entry name" value="GST_C_2"/>
    <property type="match status" value="1"/>
</dbReference>
<dbReference type="Pfam" id="PF13409">
    <property type="entry name" value="GST_N_2"/>
    <property type="match status" value="1"/>
</dbReference>
<evidence type="ECO:0000259" key="4">
    <source>
        <dbReference type="PROSITE" id="PS50404"/>
    </source>
</evidence>
<dbReference type="PROSITE" id="PS50404">
    <property type="entry name" value="GST_NTER"/>
    <property type="match status" value="1"/>
</dbReference>
<dbReference type="SFLD" id="SFLDG01152">
    <property type="entry name" value="Main.3:_Omega-_and_Tau-like"/>
    <property type="match status" value="1"/>
</dbReference>
<dbReference type="SUPFAM" id="SSF47616">
    <property type="entry name" value="GST C-terminal domain-like"/>
    <property type="match status" value="1"/>
</dbReference>
<dbReference type="InterPro" id="IPR050983">
    <property type="entry name" value="GST_Omega/HSP26"/>
</dbReference>
<dbReference type="InterPro" id="IPR045073">
    <property type="entry name" value="Omega/Tau-like"/>
</dbReference>
<reference evidence="7" key="1">
    <citation type="submission" date="2018-09" db="EMBL/GenBank/DDBJ databases">
        <authorList>
            <person name="Zhu H."/>
        </authorList>
    </citation>
    <scope>NUCLEOTIDE SEQUENCE [LARGE SCALE GENOMIC DNA]</scope>
    <source>
        <strain evidence="7">K1R23-30</strain>
    </source>
</reference>
<evidence type="ECO:0000256" key="3">
    <source>
        <dbReference type="ARBA" id="ARBA00047960"/>
    </source>
</evidence>
<dbReference type="AlphaFoldDB" id="A0A3A3G939"/>
<dbReference type="InterPro" id="IPR036249">
    <property type="entry name" value="Thioredoxin-like_sf"/>
</dbReference>
<dbReference type="GO" id="GO:0004364">
    <property type="term" value="F:glutathione transferase activity"/>
    <property type="evidence" value="ECO:0007669"/>
    <property type="project" value="UniProtKB-EC"/>
</dbReference>
<dbReference type="RefSeq" id="WP_119767350.1">
    <property type="nucleotide sequence ID" value="NZ_QYUO01000001.1"/>
</dbReference>
<comment type="caution">
    <text evidence="6">The sequence shown here is derived from an EMBL/GenBank/DDBJ whole genome shotgun (WGS) entry which is preliminary data.</text>
</comment>
<dbReference type="CDD" id="cd00299">
    <property type="entry name" value="GST_C_family"/>
    <property type="match status" value="1"/>
</dbReference>
<dbReference type="CDD" id="cd00570">
    <property type="entry name" value="GST_N_family"/>
    <property type="match status" value="1"/>
</dbReference>
<dbReference type="PROSITE" id="PS50405">
    <property type="entry name" value="GST_CTER"/>
    <property type="match status" value="1"/>
</dbReference>
<evidence type="ECO:0000256" key="2">
    <source>
        <dbReference type="ARBA" id="ARBA00022679"/>
    </source>
</evidence>
<dbReference type="EC" id="2.5.1.18" evidence="1"/>
<keyword evidence="7" id="KW-1185">Reference proteome</keyword>
<gene>
    <name evidence="6" type="ORF">D3871_01770</name>
</gene>
<evidence type="ECO:0000313" key="6">
    <source>
        <dbReference type="EMBL" id="RJF97399.1"/>
    </source>
</evidence>
<feature type="domain" description="GST C-terminal" evidence="5">
    <location>
        <begin position="83"/>
        <end position="205"/>
    </location>
</feature>
<dbReference type="SFLD" id="SFLDS00019">
    <property type="entry name" value="Glutathione_Transferase_(cytos"/>
    <property type="match status" value="1"/>
</dbReference>
<dbReference type="OrthoDB" id="3828095at2"/>
<dbReference type="PANTHER" id="PTHR43968:SF6">
    <property type="entry name" value="GLUTATHIONE S-TRANSFERASE OMEGA"/>
    <property type="match status" value="1"/>
</dbReference>
<dbReference type="Gene3D" id="3.40.30.10">
    <property type="entry name" value="Glutaredoxin"/>
    <property type="match status" value="1"/>
</dbReference>